<gene>
    <name evidence="3" type="ORF">GENT11_06510</name>
</gene>
<evidence type="ECO:0008006" key="5">
    <source>
        <dbReference type="Google" id="ProtNLM"/>
    </source>
</evidence>
<feature type="domain" description="PKD-like" evidence="2">
    <location>
        <begin position="1879"/>
        <end position="1949"/>
    </location>
</feature>
<sequence length="2062" mass="219419">MKNFFNNLNSIVRIKVLLFSFFLFIVQITYSQCTVSSFVVTRNNATCFSNGDIRVSIPTGQTSCETRFATLVPVTGPSNTPVPSQTQTLTFPSTGGEVVFGSLPAGRYNIATSDGITTTNFASNPVIITSNYVPMTLNLSSTAPTCSVSNSGYIQNGTFTATVSGGTGPFDYKLTSAFGVQTVSSNARTHVFNNIRAGENVTIEVTDKVNGNAGCQVSVTQSHVTSTAVPAPLSYGFRAYNFIRDCSDPQQSKIIFYINLSNLTPARLAVLQQPGNAKITIAGVDYPLTYVPARNGFMYNPVAVNGPQLVHNMSITTSFNWECGILTRTSPVQMPDNWFNLSPRVIVDNDCSLGLKLRFSIFGDQDYVQGPFVDRNVYFCPTNSVEIARRISTGPDVYQVLSGSDISPDPALTTNDLNVSSDPNASIPSASSTWTVNQGGYYRITVSDGYHTVVNYYNAGTLTNPIANVTVNPTASVIAGTVGFSFPIFNSGIKYPVTVQVERTDGQTQINHTAAEPLSLAGTYTYNFPMFVTWNSDPGSLGGIYDLPPGQYRFTLTDACSNTRVFTSTNTNVANYTPTFTVNQGCNNSNSISFNLNRNGFAFGTNWAPTADVYLYAKNSSGGFGNFMQAVARTGNGSGTFVNLPSGSYFIQFNGIGLGYSTGEKRASPTSYFKEITIPDYQNFTVSTGASICDVSSTNSGIISAQITGGTYTYPITYSLFSTTSPSTPIATHIENDTTKTEHSFLNLSTGSYFVRVASSCYSVDQNVSLSSTITQPRAIVSDPVVCPMSPTTLGAISATNGLYDITWTDDADPNQTVLADGMPVTLSPSATIKYRATFRLKNALSCSNPPTYTSTVDVRVDANPDVTLAVSDINLCLTPATKTVTISNTQAGYTYEIVKMNGDSLIPRLAGTGTGGNLTISFPSGFIFAAGTTLRVKTSNGANSKCTDFLTDLITIFQSTPIDTLAVESTNVCQGFSSTIKVKASQSQVVYLIKKNGVAVSSIPVQTGNGSDLTFTIPANQLTVGDNIFTVQASNSTCTTIDLINSATITVTASPVANAGAAFIKTCITNPSGKEIGMTAVSGINYSWSPTTGLSDSTISNPVANPTVTTNYTLTAADGTCTASSSVLVSVVTTVPLVNAGADFTKTCSVNPSGKSIGAVIQGQSATYAWTPTTGLTSPTNTITNANPSTTTTYRLTATETSSGCTNFDEVVVTVDTSQPNVPVIQSIDHPTCLNSTGTITVTSTGNPNDRYSIDDGVTFQSSNIFNNVAAGSYLVKVKSGLNSCNSNATLVIVNQQPLTPLTPTITTTTTTTFCQGGSVILESSATSGNQWFKDGNVISGATSRSLTVIESGSYTVNVSNGQCTSVASSPVVVTVNPSVSAAPNATTIANNCPLETVDLTTLQPPPATGIEYEWWTGTTTSRTGTAKISNTTNYNTSGAVFLWSKSTSDACYSLEGQRVDVVITPCCVANVGIIENTNPTSLVHYAPADINGYEHNNSSTPNKTVYVLVNELDQKIKYVNTVSPQFTGVAAGNYRLHALVFGPTVNPTGIVVGNAINQIQIPDYCGSTASYAVQVVPGNCISNASFTESIPNAKQYALLDTTTNQFVQVNTTGIFTTAFNGMLYQVVGFNYTGTASGIVVGGTVSGVSATGLETMAGSMVKGCTAITMQIKGVLYNDRDKNCREGNDNQEGLPRTTIYLKLLNSNRQVIKVTSTDGDALHYFTFNADLIDGTYSIILDNNADLTDNTATYPAFWKGSIQTFTIVSGRIIEQLSNTPNFVPMCLQSSTEKPAPRKTPNLQGNTYHFCFNQTATAINVDADSGAEINWYTSPTGGSASKTAPIPNTKVIGVEVCYVSQTLNGAESERTEIKIEVHPLPELPSVISGPIVVGSETTQLYSIASSSNLASYNWTLPTDWIGNSVTEQLNVIVGKQGGTIKVNAISANGCVGPEQQLDVRVVIEDDIEIYNSISPNGDGVNDELIIRNIDFYPNNTLEIYNRWGVLVYQADGYGQKDVLFKGLSDGRTTINRNEELPEGTYFYTLMYVNSKGIQRQKAGYLYIKQ</sequence>
<dbReference type="Pfam" id="PF13585">
    <property type="entry name" value="CHU_C"/>
    <property type="match status" value="1"/>
</dbReference>
<reference evidence="3 4" key="2">
    <citation type="journal article" date="2022" name="Microorganisms">
        <title>Complete Genome Sequences of Two Flavobacterium ammonificans Strains and a Flavobacterium ammoniigenes Strain of Ammonifying Bacterioplankton Isolated from Surface River Water.</title>
        <authorList>
            <person name="Suda W."/>
            <person name="Ogata Y."/>
            <person name="Shindo C."/>
            <person name="Watanabe K."/>
        </authorList>
    </citation>
    <scope>NUCLEOTIDE SEQUENCE [LARGE SCALE GENOMIC DNA]</scope>
    <source>
        <strain evidence="3 4">GENT11</strain>
    </source>
</reference>
<keyword evidence="4" id="KW-1185">Reference proteome</keyword>
<dbReference type="Pfam" id="PF19408">
    <property type="entry name" value="PKD_6"/>
    <property type="match status" value="1"/>
</dbReference>
<organism evidence="3 4">
    <name type="scientific">Flavobacterium ammonificans</name>
    <dbReference type="NCBI Taxonomy" id="1751056"/>
    <lineage>
        <taxon>Bacteria</taxon>
        <taxon>Pseudomonadati</taxon>
        <taxon>Bacteroidota</taxon>
        <taxon>Flavobacteriia</taxon>
        <taxon>Flavobacteriales</taxon>
        <taxon>Flavobacteriaceae</taxon>
        <taxon>Flavobacterium</taxon>
    </lineage>
</organism>
<protein>
    <recommendedName>
        <fullName evidence="5">Gliding motility-associated C-terminal domain-containing protein</fullName>
    </recommendedName>
</protein>
<evidence type="ECO:0000259" key="2">
    <source>
        <dbReference type="Pfam" id="PF19408"/>
    </source>
</evidence>
<dbReference type="RefSeq" id="WP_229331060.1">
    <property type="nucleotide sequence ID" value="NZ_AP025183.1"/>
</dbReference>
<evidence type="ECO:0000313" key="4">
    <source>
        <dbReference type="Proteomes" id="UP001319865"/>
    </source>
</evidence>
<feature type="domain" description="Ig-like" evidence="1">
    <location>
        <begin position="1797"/>
        <end position="1876"/>
    </location>
</feature>
<dbReference type="Proteomes" id="UP001319865">
    <property type="component" value="Chromosome"/>
</dbReference>
<dbReference type="InterPro" id="IPR045829">
    <property type="entry name" value="PKD_6"/>
</dbReference>
<reference evidence="3 4" key="1">
    <citation type="journal article" date="2022" name="Int. J. Syst. Evol. Microbiol.">
        <title>Flavobacterium ammonificans sp. nov. and Flavobacterium ammoniigenes sp. nov., ammonifying bacteria isolated from surface river water.</title>
        <authorList>
            <person name="Watanabe K."/>
            <person name="Kitamura T."/>
            <person name="Ogata Y."/>
            <person name="Shindo C."/>
            <person name="Suda W."/>
        </authorList>
    </citation>
    <scope>NUCLEOTIDE SEQUENCE [LARGE SCALE GENOMIC DNA]</scope>
    <source>
        <strain evidence="3 4">GENT11</strain>
    </source>
</reference>
<dbReference type="InterPro" id="IPR044023">
    <property type="entry name" value="Ig_7"/>
</dbReference>
<name>A0ABN6KT96_9FLAO</name>
<evidence type="ECO:0000313" key="3">
    <source>
        <dbReference type="EMBL" id="BDB52339.1"/>
    </source>
</evidence>
<dbReference type="EMBL" id="AP025183">
    <property type="protein sequence ID" value="BDB52339.1"/>
    <property type="molecule type" value="Genomic_DNA"/>
</dbReference>
<evidence type="ECO:0000259" key="1">
    <source>
        <dbReference type="Pfam" id="PF19081"/>
    </source>
</evidence>
<accession>A0ABN6KT96</accession>
<dbReference type="Pfam" id="PF19081">
    <property type="entry name" value="Ig_7"/>
    <property type="match status" value="1"/>
</dbReference>
<proteinExistence type="predicted"/>